<evidence type="ECO:0000313" key="2">
    <source>
        <dbReference type="EMBL" id="CAF3676726.1"/>
    </source>
</evidence>
<proteinExistence type="predicted"/>
<feature type="region of interest" description="Disordered" evidence="1">
    <location>
        <begin position="689"/>
        <end position="741"/>
    </location>
</feature>
<dbReference type="EMBL" id="CAJOAZ010000572">
    <property type="protein sequence ID" value="CAF3676726.1"/>
    <property type="molecule type" value="Genomic_DNA"/>
</dbReference>
<gene>
    <name evidence="2" type="ORF">OXD698_LOCUS10630</name>
</gene>
<evidence type="ECO:0000313" key="3">
    <source>
        <dbReference type="Proteomes" id="UP000663844"/>
    </source>
</evidence>
<organism evidence="2 3">
    <name type="scientific">Adineta steineri</name>
    <dbReference type="NCBI Taxonomy" id="433720"/>
    <lineage>
        <taxon>Eukaryota</taxon>
        <taxon>Metazoa</taxon>
        <taxon>Spiralia</taxon>
        <taxon>Gnathifera</taxon>
        <taxon>Rotifera</taxon>
        <taxon>Eurotatoria</taxon>
        <taxon>Bdelloidea</taxon>
        <taxon>Adinetida</taxon>
        <taxon>Adinetidae</taxon>
        <taxon>Adineta</taxon>
    </lineage>
</organism>
<evidence type="ECO:0000256" key="1">
    <source>
        <dbReference type="SAM" id="MobiDB-lite"/>
    </source>
</evidence>
<reference evidence="2" key="1">
    <citation type="submission" date="2021-02" db="EMBL/GenBank/DDBJ databases">
        <authorList>
            <person name="Nowell W R."/>
        </authorList>
    </citation>
    <scope>NUCLEOTIDE SEQUENCE</scope>
</reference>
<accession>A0A818SWL2</accession>
<dbReference type="Proteomes" id="UP000663844">
    <property type="component" value="Unassembled WGS sequence"/>
</dbReference>
<evidence type="ECO:0008006" key="4">
    <source>
        <dbReference type="Google" id="ProtNLM"/>
    </source>
</evidence>
<protein>
    <recommendedName>
        <fullName evidence="4">CABIT domain-containing protein</fullName>
    </recommendedName>
</protein>
<sequence length="741" mass="86655">MHYVLNDQSFYFPSSNDQSYALRQFLAKQEYQLPLIVRVSSSNIDDLSIKNFLSKNIPLLLLNVHQFRSILSEYYTSNDSKHHSNKYRLTLTQGKLLSKQKTKYRTMKKLSKSLVTVASTNLEDENSDDDYFKTRTIVRNLNEKRSTLAPLCRIPITYERFFEVLNENDQAIEPFHKISDLLIIEYSKDDNNQDIRIEKWPQSFFLRSTCKAYTKRYIPDENKLSASSDSCYGSLSDLDSQRNLLILNDNKQILQPGQVIKILNQCSAYCSQTSKHENQIIEQPTSPSSTTTTSWLRNKSRFFFPRKKTQPTQTLNKQSTINNIYDIPKISEPYLKCQIEQGDIVYISIYEIGLFSPIYSKNHRVNSLIDSENLDISGVFQLKELLTNFRFPISVRLVNNSIKFENIYSPSTINHSESSFLSSTKFRLLLPYIEDVIFACPLIVPSCFKSETLVIPIPINNGIKIQRCLNMREISKNKDYINLIEKCSHIIHQYETEFSYIHFPLILNTPTKHMSKSKQPLFKKRSRSESHIDYQSTDLNKDNYRKSCDILDHNNEFDTDENDKQEQIDHVNILKPNVSNTADDYNQENKPARYSSYYAKIKIDKPRRYCREQDQDADDENYRDLDHIYDYIRSGDVTDDVQKIQAKEQAISTKNNQINNISKLYVSSVRPISNSTIKNSEIMKRRQFRQNLDDSRPLDNESDENNKLHTNYSSSRRHSVDVLSESRQLKPITQMKRISKH</sequence>
<comment type="caution">
    <text evidence="2">The sequence shown here is derived from an EMBL/GenBank/DDBJ whole genome shotgun (WGS) entry which is preliminary data.</text>
</comment>
<dbReference type="AlphaFoldDB" id="A0A818SWL2"/>
<name>A0A818SWL2_9BILA</name>
<feature type="compositionally biased region" description="Basic and acidic residues" evidence="1">
    <location>
        <begin position="691"/>
        <end position="707"/>
    </location>
</feature>